<dbReference type="AlphaFoldDB" id="A0A6G0XG45"/>
<gene>
    <name evidence="5" type="ORF">Ae201684_005213</name>
</gene>
<dbReference type="Pfam" id="PF12796">
    <property type="entry name" value="Ank_2"/>
    <property type="match status" value="1"/>
</dbReference>
<feature type="repeat" description="ANK" evidence="3">
    <location>
        <begin position="216"/>
        <end position="248"/>
    </location>
</feature>
<evidence type="ECO:0000313" key="6">
    <source>
        <dbReference type="Proteomes" id="UP000481153"/>
    </source>
</evidence>
<keyword evidence="6" id="KW-1185">Reference proteome</keyword>
<proteinExistence type="predicted"/>
<evidence type="ECO:0000256" key="3">
    <source>
        <dbReference type="PROSITE-ProRule" id="PRU00023"/>
    </source>
</evidence>
<name>A0A6G0XG45_9STRA</name>
<sequence length="309" mass="34808">MVQCGARVKIESFEFIPGRIVVRAGHSITWTHRNPWATTHSINSEDGLFESPELMHGEQFTQEFHKPGTYRYYCHRNSFMSATITVLAAQQPKKLPMKATMAAPPLGQTRNEPHRMTTFDAFVHAASLNQTSVVQRWIDKGHDVDHEDSDHHRALCVAAQNQCLETMALLVQYGADVNQTEVGGRTPLHCACAWGKLEATNFLIEHGADVDAKDANGQAPLHLACQNGDPKLVQILFAARADPYVADEHRRIPHDIASYWKRLEAMTELQNYCEHGYRQHMEQRFVLAMQGVKRGLPPGIETAIFEFLA</sequence>
<evidence type="ECO:0000256" key="2">
    <source>
        <dbReference type="ARBA" id="ARBA00023043"/>
    </source>
</evidence>
<keyword evidence="2 3" id="KW-0040">ANK repeat</keyword>
<dbReference type="PANTHER" id="PTHR24171">
    <property type="entry name" value="ANKYRIN REPEAT DOMAIN-CONTAINING PROTEIN 39-RELATED"/>
    <property type="match status" value="1"/>
</dbReference>
<dbReference type="InterPro" id="IPR002110">
    <property type="entry name" value="Ankyrin_rpt"/>
</dbReference>
<dbReference type="Gene3D" id="1.25.40.20">
    <property type="entry name" value="Ankyrin repeat-containing domain"/>
    <property type="match status" value="1"/>
</dbReference>
<dbReference type="SMART" id="SM00248">
    <property type="entry name" value="ANK"/>
    <property type="match status" value="4"/>
</dbReference>
<accession>A0A6G0XG45</accession>
<evidence type="ECO:0000256" key="1">
    <source>
        <dbReference type="ARBA" id="ARBA00022737"/>
    </source>
</evidence>
<dbReference type="SUPFAM" id="SSF49503">
    <property type="entry name" value="Cupredoxins"/>
    <property type="match status" value="1"/>
</dbReference>
<dbReference type="InterPro" id="IPR008972">
    <property type="entry name" value="Cupredoxin"/>
</dbReference>
<dbReference type="PROSITE" id="PS50088">
    <property type="entry name" value="ANK_REPEAT"/>
    <property type="match status" value="2"/>
</dbReference>
<evidence type="ECO:0000259" key="4">
    <source>
        <dbReference type="Pfam" id="PF13473"/>
    </source>
</evidence>
<dbReference type="PANTHER" id="PTHR24171:SF9">
    <property type="entry name" value="ANKYRIN REPEAT DOMAIN-CONTAINING PROTEIN 39"/>
    <property type="match status" value="1"/>
</dbReference>
<comment type="caution">
    <text evidence="5">The sequence shown here is derived from an EMBL/GenBank/DDBJ whole genome shotgun (WGS) entry which is preliminary data.</text>
</comment>
<dbReference type="PROSITE" id="PS50297">
    <property type="entry name" value="ANK_REP_REGION"/>
    <property type="match status" value="2"/>
</dbReference>
<feature type="domain" description="EfeO-type cupredoxin-like" evidence="4">
    <location>
        <begin position="7"/>
        <end position="86"/>
    </location>
</feature>
<keyword evidence="1" id="KW-0677">Repeat</keyword>
<dbReference type="Proteomes" id="UP000481153">
    <property type="component" value="Unassembled WGS sequence"/>
</dbReference>
<organism evidence="5 6">
    <name type="scientific">Aphanomyces euteiches</name>
    <dbReference type="NCBI Taxonomy" id="100861"/>
    <lineage>
        <taxon>Eukaryota</taxon>
        <taxon>Sar</taxon>
        <taxon>Stramenopiles</taxon>
        <taxon>Oomycota</taxon>
        <taxon>Saprolegniomycetes</taxon>
        <taxon>Saprolegniales</taxon>
        <taxon>Verrucalvaceae</taxon>
        <taxon>Aphanomyces</taxon>
    </lineage>
</organism>
<evidence type="ECO:0000313" key="5">
    <source>
        <dbReference type="EMBL" id="KAF0739026.1"/>
    </source>
</evidence>
<dbReference type="Pfam" id="PF13473">
    <property type="entry name" value="Cupredoxin_1"/>
    <property type="match status" value="1"/>
</dbReference>
<dbReference type="EMBL" id="VJMJ01000067">
    <property type="protein sequence ID" value="KAF0739026.1"/>
    <property type="molecule type" value="Genomic_DNA"/>
</dbReference>
<dbReference type="Gene3D" id="2.60.40.420">
    <property type="entry name" value="Cupredoxins - blue copper proteins"/>
    <property type="match status" value="1"/>
</dbReference>
<reference evidence="5 6" key="1">
    <citation type="submission" date="2019-07" db="EMBL/GenBank/DDBJ databases">
        <title>Genomics analysis of Aphanomyces spp. identifies a new class of oomycete effector associated with host adaptation.</title>
        <authorList>
            <person name="Gaulin E."/>
        </authorList>
    </citation>
    <scope>NUCLEOTIDE SEQUENCE [LARGE SCALE GENOMIC DNA]</scope>
    <source>
        <strain evidence="5 6">ATCC 201684</strain>
    </source>
</reference>
<dbReference type="VEuPathDB" id="FungiDB:AeMF1_013385"/>
<protein>
    <recommendedName>
        <fullName evidence="4">EfeO-type cupredoxin-like domain-containing protein</fullName>
    </recommendedName>
</protein>
<feature type="repeat" description="ANK" evidence="3">
    <location>
        <begin position="183"/>
        <end position="215"/>
    </location>
</feature>
<dbReference type="InterPro" id="IPR036770">
    <property type="entry name" value="Ankyrin_rpt-contain_sf"/>
</dbReference>
<dbReference type="InterPro" id="IPR028096">
    <property type="entry name" value="EfeO_Cupredoxin"/>
</dbReference>
<dbReference type="SUPFAM" id="SSF48403">
    <property type="entry name" value="Ankyrin repeat"/>
    <property type="match status" value="1"/>
</dbReference>
<dbReference type="Pfam" id="PF00023">
    <property type="entry name" value="Ank"/>
    <property type="match status" value="1"/>
</dbReference>